<organism evidence="1 2">
    <name type="scientific">Solanum commersonii</name>
    <name type="common">Commerson's wild potato</name>
    <name type="synonym">Commerson's nightshade</name>
    <dbReference type="NCBI Taxonomy" id="4109"/>
    <lineage>
        <taxon>Eukaryota</taxon>
        <taxon>Viridiplantae</taxon>
        <taxon>Streptophyta</taxon>
        <taxon>Embryophyta</taxon>
        <taxon>Tracheophyta</taxon>
        <taxon>Spermatophyta</taxon>
        <taxon>Magnoliopsida</taxon>
        <taxon>eudicotyledons</taxon>
        <taxon>Gunneridae</taxon>
        <taxon>Pentapetalae</taxon>
        <taxon>asterids</taxon>
        <taxon>lamiids</taxon>
        <taxon>Solanales</taxon>
        <taxon>Solanaceae</taxon>
        <taxon>Solanoideae</taxon>
        <taxon>Solaneae</taxon>
        <taxon>Solanum</taxon>
    </lineage>
</organism>
<keyword evidence="2" id="KW-1185">Reference proteome</keyword>
<evidence type="ECO:0000313" key="1">
    <source>
        <dbReference type="EMBL" id="KAG5617326.1"/>
    </source>
</evidence>
<protein>
    <submittedName>
        <fullName evidence="1">Uncharacterized protein</fullName>
    </submittedName>
</protein>
<gene>
    <name evidence="1" type="ORF">H5410_017150</name>
</gene>
<sequence length="104" mass="12007">MKSNPERCDATQIRYEKKVFGIDWVMPNNIKEAYESWRHFHGELGYPSKSLGQWCLVLFFGASGMKRAIDVLMGFQLLAILLKQNVQTLLFSFATFAMHLLDAF</sequence>
<evidence type="ECO:0000313" key="2">
    <source>
        <dbReference type="Proteomes" id="UP000824120"/>
    </source>
</evidence>
<proteinExistence type="predicted"/>
<dbReference type="Proteomes" id="UP000824120">
    <property type="component" value="Chromosome 3"/>
</dbReference>
<dbReference type="AlphaFoldDB" id="A0A9J5ZYA5"/>
<reference evidence="1 2" key="1">
    <citation type="submission" date="2020-09" db="EMBL/GenBank/DDBJ databases">
        <title>De no assembly of potato wild relative species, Solanum commersonii.</title>
        <authorList>
            <person name="Cho K."/>
        </authorList>
    </citation>
    <scope>NUCLEOTIDE SEQUENCE [LARGE SCALE GENOMIC DNA]</scope>
    <source>
        <strain evidence="1">LZ3.2</strain>
        <tissue evidence="1">Leaf</tissue>
    </source>
</reference>
<name>A0A9J5ZYA5_SOLCO</name>
<comment type="caution">
    <text evidence="1">The sequence shown here is derived from an EMBL/GenBank/DDBJ whole genome shotgun (WGS) entry which is preliminary data.</text>
</comment>
<dbReference type="EMBL" id="JACXVP010000003">
    <property type="protein sequence ID" value="KAG5617326.1"/>
    <property type="molecule type" value="Genomic_DNA"/>
</dbReference>
<accession>A0A9J5ZYA5</accession>